<evidence type="ECO:0000256" key="1">
    <source>
        <dbReference type="SAM" id="Phobius"/>
    </source>
</evidence>
<keyword evidence="1" id="KW-0472">Membrane</keyword>
<comment type="caution">
    <text evidence="3">The sequence shown here is derived from an EMBL/GenBank/DDBJ whole genome shotgun (WGS) entry which is preliminary data.</text>
</comment>
<dbReference type="Pfam" id="PF04892">
    <property type="entry name" value="VanZ"/>
    <property type="match status" value="1"/>
</dbReference>
<evidence type="ECO:0000259" key="2">
    <source>
        <dbReference type="Pfam" id="PF04892"/>
    </source>
</evidence>
<evidence type="ECO:0000313" key="4">
    <source>
        <dbReference type="Proteomes" id="UP001242045"/>
    </source>
</evidence>
<reference evidence="3" key="1">
    <citation type="submission" date="2023-07" db="EMBL/GenBank/DDBJ databases">
        <title>Sorghum-associated microbial communities from plants grown in Nebraska, USA.</title>
        <authorList>
            <person name="Schachtman D."/>
        </authorList>
    </citation>
    <scope>NUCLEOTIDE SEQUENCE</scope>
    <source>
        <strain evidence="3">DS3754</strain>
    </source>
</reference>
<protein>
    <submittedName>
        <fullName evidence="3">VanZ family protein</fullName>
    </submittedName>
</protein>
<keyword evidence="1" id="KW-1133">Transmembrane helix</keyword>
<organism evidence="3 4">
    <name type="scientific">Variovorax boronicumulans</name>
    <dbReference type="NCBI Taxonomy" id="436515"/>
    <lineage>
        <taxon>Bacteria</taxon>
        <taxon>Pseudomonadati</taxon>
        <taxon>Pseudomonadota</taxon>
        <taxon>Betaproteobacteria</taxon>
        <taxon>Burkholderiales</taxon>
        <taxon>Comamonadaceae</taxon>
        <taxon>Variovorax</taxon>
    </lineage>
</organism>
<dbReference type="Proteomes" id="UP001242045">
    <property type="component" value="Unassembled WGS sequence"/>
</dbReference>
<dbReference type="InterPro" id="IPR006976">
    <property type="entry name" value="VanZ-like"/>
</dbReference>
<dbReference type="PANTHER" id="PTHR28008:SF1">
    <property type="entry name" value="DOMAIN PROTEIN, PUTATIVE (AFU_ORTHOLOGUE AFUA_3G10980)-RELATED"/>
    <property type="match status" value="1"/>
</dbReference>
<evidence type="ECO:0000313" key="3">
    <source>
        <dbReference type="EMBL" id="MDP9894165.1"/>
    </source>
</evidence>
<dbReference type="NCBIfam" id="NF037970">
    <property type="entry name" value="vanZ_1"/>
    <property type="match status" value="1"/>
</dbReference>
<feature type="transmembrane region" description="Helical" evidence="1">
    <location>
        <begin position="76"/>
        <end position="93"/>
    </location>
</feature>
<dbReference type="AlphaFoldDB" id="A0AAW8CZ71"/>
<keyword evidence="1" id="KW-0812">Transmembrane</keyword>
<dbReference type="RefSeq" id="WP_307502900.1">
    <property type="nucleotide sequence ID" value="NZ_JAUSRD010000007.1"/>
</dbReference>
<feature type="domain" description="VanZ-like" evidence="2">
    <location>
        <begin position="49"/>
        <end position="121"/>
    </location>
</feature>
<name>A0AAW8CZ71_9BURK</name>
<gene>
    <name evidence="3" type="ORF">J2W31_003288</name>
</gene>
<feature type="transmembrane region" description="Helical" evidence="1">
    <location>
        <begin position="20"/>
        <end position="40"/>
    </location>
</feature>
<sequence>MPDSTTHGSNSTARQRFGRVARVVFWACAVSVLVLSLAPATTPMPSTGWDKTNHLLAFAMLAFWAHRAYPGRTAAALLGLLAYGGLIEALQAFTPDRSAEWADLLADGVGLLFGEMLARLMWPWLAKRLSVDGQRA</sequence>
<accession>A0AAW8CZ71</accession>
<dbReference type="EMBL" id="JAUSRD010000007">
    <property type="protein sequence ID" value="MDP9894165.1"/>
    <property type="molecule type" value="Genomic_DNA"/>
</dbReference>
<dbReference type="PANTHER" id="PTHR28008">
    <property type="entry name" value="DOMAIN PROTEIN, PUTATIVE (AFU_ORTHOLOGUE AFUA_3G10980)-RELATED"/>
    <property type="match status" value="1"/>
</dbReference>
<proteinExistence type="predicted"/>